<dbReference type="InterPro" id="IPR027417">
    <property type="entry name" value="P-loop_NTPase"/>
</dbReference>
<sequence length="487" mass="56038">METEKIKTFGDLKKSGYKSRSIKEELRENLLDKLKNEEPAFEGIHGYEHTVIPELERAILSKHNINLLGLRGQAKTRLARMMVNLLDEWMPIVEGSEINDDPFHPISRYAKELLKEKGDNTPVSWVHRNERFFEKLATPDVTVADIIGDVDPIKAANLKLSYADDRVIHFGMIPRANRSIFVINELPDLQARIQVALFNILQEGDIQIRGFKLRLPLDMQFVFTANPEDYTNRGSIVTPLKDRIGSQILTHYPMNLETARAITKQEAKLDERQVEMVHVPELAKDLLEQISFEARDNEFIDSRSGISARLSISAYENLLSTAERRAIKNKEEETLLRFGDFLGVIPSITGKVELVYEGEQEGSAVVAQELIGEAVKTIFPRMFPKIEKLTKPDEEDPYGEVMEWFFSESGFELLDETRDEDYKKALDSIPGLDELINKYQPKTSEKDRYFLKEFILWGLVEYKKLNKHRFAEGMQFRDIYGSYISGL</sequence>
<keyword evidence="3" id="KW-1185">Reference proteome</keyword>
<dbReference type="RefSeq" id="WP_380754283.1">
    <property type="nucleotide sequence ID" value="NZ_JBHULT010000012.1"/>
</dbReference>
<evidence type="ECO:0000313" key="2">
    <source>
        <dbReference type="EMBL" id="MFD2518995.1"/>
    </source>
</evidence>
<accession>A0ABW5J237</accession>
<evidence type="ECO:0000259" key="1">
    <source>
        <dbReference type="Pfam" id="PF07728"/>
    </source>
</evidence>
<dbReference type="EMBL" id="JBHULT010000012">
    <property type="protein sequence ID" value="MFD2518995.1"/>
    <property type="molecule type" value="Genomic_DNA"/>
</dbReference>
<name>A0ABW5J237_9FLAO</name>
<dbReference type="InterPro" id="IPR011704">
    <property type="entry name" value="ATPase_dyneun-rel_AAA"/>
</dbReference>
<gene>
    <name evidence="2" type="ORF">ACFSTG_13890</name>
</gene>
<dbReference type="Pfam" id="PF07728">
    <property type="entry name" value="AAA_5"/>
    <property type="match status" value="1"/>
</dbReference>
<proteinExistence type="predicted"/>
<evidence type="ECO:0000313" key="3">
    <source>
        <dbReference type="Proteomes" id="UP001597468"/>
    </source>
</evidence>
<dbReference type="Gene3D" id="3.40.50.300">
    <property type="entry name" value="P-loop containing nucleotide triphosphate hydrolases"/>
    <property type="match status" value="1"/>
</dbReference>
<reference evidence="3" key="1">
    <citation type="journal article" date="2019" name="Int. J. Syst. Evol. Microbiol.">
        <title>The Global Catalogue of Microorganisms (GCM) 10K type strain sequencing project: providing services to taxonomists for standard genome sequencing and annotation.</title>
        <authorList>
            <consortium name="The Broad Institute Genomics Platform"/>
            <consortium name="The Broad Institute Genome Sequencing Center for Infectious Disease"/>
            <person name="Wu L."/>
            <person name="Ma J."/>
        </authorList>
    </citation>
    <scope>NUCLEOTIDE SEQUENCE [LARGE SCALE GENOMIC DNA]</scope>
    <source>
        <strain evidence="3">KCTC 42585</strain>
    </source>
</reference>
<protein>
    <submittedName>
        <fullName evidence="2">AAA family ATPase</fullName>
    </submittedName>
</protein>
<comment type="caution">
    <text evidence="2">The sequence shown here is derived from an EMBL/GenBank/DDBJ whole genome shotgun (WGS) entry which is preliminary data.</text>
</comment>
<dbReference type="PANTHER" id="PTHR30267:SF2">
    <property type="entry name" value="PROTEIN PRKA"/>
    <property type="match status" value="1"/>
</dbReference>
<dbReference type="PANTHER" id="PTHR30267">
    <property type="entry name" value="PROTEIN KINASE PRKA"/>
    <property type="match status" value="1"/>
</dbReference>
<dbReference type="SUPFAM" id="SSF52540">
    <property type="entry name" value="P-loop containing nucleoside triphosphate hydrolases"/>
    <property type="match status" value="1"/>
</dbReference>
<feature type="domain" description="ATPase dynein-related AAA" evidence="1">
    <location>
        <begin position="129"/>
        <end position="243"/>
    </location>
</feature>
<organism evidence="2 3">
    <name type="scientific">Salinimicrobium flavum</name>
    <dbReference type="NCBI Taxonomy" id="1737065"/>
    <lineage>
        <taxon>Bacteria</taxon>
        <taxon>Pseudomonadati</taxon>
        <taxon>Bacteroidota</taxon>
        <taxon>Flavobacteriia</taxon>
        <taxon>Flavobacteriales</taxon>
        <taxon>Flavobacteriaceae</taxon>
        <taxon>Salinimicrobium</taxon>
    </lineage>
</organism>
<dbReference type="Proteomes" id="UP001597468">
    <property type="component" value="Unassembled WGS sequence"/>
</dbReference>